<reference evidence="1 2" key="1">
    <citation type="submission" date="2023-01" db="EMBL/GenBank/DDBJ databases">
        <authorList>
            <person name="Kreplak J."/>
        </authorList>
    </citation>
    <scope>NUCLEOTIDE SEQUENCE [LARGE SCALE GENOMIC DNA]</scope>
</reference>
<keyword evidence="2" id="KW-1185">Reference proteome</keyword>
<dbReference type="AlphaFoldDB" id="A0AAV0ZJL7"/>
<proteinExistence type="predicted"/>
<evidence type="ECO:0000313" key="1">
    <source>
        <dbReference type="EMBL" id="CAI8598126.1"/>
    </source>
</evidence>
<dbReference type="Proteomes" id="UP001157006">
    <property type="component" value="Chromosome 2"/>
</dbReference>
<protein>
    <submittedName>
        <fullName evidence="1">Uncharacterized protein</fullName>
    </submittedName>
</protein>
<sequence length="184" mass="20945">MHGWGKLASNKRKDAIPYVASPCNWNHRAYLVQHHLLLQEVKIEAGYPLKLEVKRANTHRSSVRLKRSRKFEKGNERSLNTKLAILDSKPETSTHHQSTVVIHLLNHRSTARRTRLHTLPLKATTTSALRLESCVDLRQRASALQLPHMCLGDHDLAFALRLQSTASCHALFVAYRDSTAVLRH</sequence>
<organism evidence="1 2">
    <name type="scientific">Vicia faba</name>
    <name type="common">Broad bean</name>
    <name type="synonym">Faba vulgaris</name>
    <dbReference type="NCBI Taxonomy" id="3906"/>
    <lineage>
        <taxon>Eukaryota</taxon>
        <taxon>Viridiplantae</taxon>
        <taxon>Streptophyta</taxon>
        <taxon>Embryophyta</taxon>
        <taxon>Tracheophyta</taxon>
        <taxon>Spermatophyta</taxon>
        <taxon>Magnoliopsida</taxon>
        <taxon>eudicotyledons</taxon>
        <taxon>Gunneridae</taxon>
        <taxon>Pentapetalae</taxon>
        <taxon>rosids</taxon>
        <taxon>fabids</taxon>
        <taxon>Fabales</taxon>
        <taxon>Fabaceae</taxon>
        <taxon>Papilionoideae</taxon>
        <taxon>50 kb inversion clade</taxon>
        <taxon>NPAAA clade</taxon>
        <taxon>Hologalegina</taxon>
        <taxon>IRL clade</taxon>
        <taxon>Fabeae</taxon>
        <taxon>Vicia</taxon>
    </lineage>
</organism>
<dbReference type="EMBL" id="OX451737">
    <property type="protein sequence ID" value="CAI8598126.1"/>
    <property type="molecule type" value="Genomic_DNA"/>
</dbReference>
<gene>
    <name evidence="1" type="ORF">VFH_II113480</name>
</gene>
<evidence type="ECO:0000313" key="2">
    <source>
        <dbReference type="Proteomes" id="UP001157006"/>
    </source>
</evidence>
<accession>A0AAV0ZJL7</accession>
<name>A0AAV0ZJL7_VICFA</name>